<evidence type="ECO:0000256" key="20">
    <source>
        <dbReference type="ARBA" id="ARBA00029828"/>
    </source>
</evidence>
<proteinExistence type="inferred from homology"/>
<sequence length="606" mass="65573">MSTQYRGVWHHSSSLMRITSVLWCLHAGLVLATVPGSPSPAYHNEIPILPPQIPQGDGFGSIARKHEFTLRHIYHRGTYDQPDLHLRLDVTPDTKLSILTEDEYLPQPVDEPQISLTAMSDAVAVHRLADRRPSVIEGYLAHARSSGTAAILSDDAWVMEDIEGPDVTDKETVLTFARMTANDYIEEPGTGDWNEISGRFNWSASFGWQRDGLRGHIYADEANSTIIISLKGTSPALFDGAETTTNDKENDNLYFSCCCGQGASYLSRQVCDCSTDVFTANLTCIVEAMQSENRYYGAAIDLYTNATQLYPNANVWLAGHSLGGAMSALLGLTFGLPTVAIDAIPDALPAARLGLPTPPGYDPLLPQKRRDTAIYHIGHTADPIYMGSCNGAGATCTWAGYALESACHNGKMCVYDTVEDKGWRVGIGTHRIKNVISDVLEVYDAVPPCVPEEECYDCQLWKFYKSNGSEITTTTTTTKTTSTSTSLTRTSTCQTPGWWGCLDKTTSTTSSSTTSTSSSLTTTTTTCKTPGWFGCKDPTTTTTTTSLHPSPTATTATSTSTCHDRGWFGCRDPTTTQSPSSASVPLPYEDNPATAAEHLVTAAPVL</sequence>
<evidence type="ECO:0000256" key="21">
    <source>
        <dbReference type="SAM" id="MobiDB-lite"/>
    </source>
</evidence>
<dbReference type="InterPro" id="IPR050805">
    <property type="entry name" value="ATG15_Lipase"/>
</dbReference>
<dbReference type="GO" id="GO:0006660">
    <property type="term" value="P:phosphatidylserine catabolic process"/>
    <property type="evidence" value="ECO:0007669"/>
    <property type="project" value="TreeGrafter"/>
</dbReference>
<evidence type="ECO:0000256" key="8">
    <source>
        <dbReference type="ARBA" id="ARBA00019241"/>
    </source>
</evidence>
<dbReference type="SUPFAM" id="SSF53474">
    <property type="entry name" value="alpha/beta-Hydrolases"/>
    <property type="match status" value="1"/>
</dbReference>
<organism evidence="24 25">
    <name type="scientific">Talaromyces atroroseus</name>
    <dbReference type="NCBI Taxonomy" id="1441469"/>
    <lineage>
        <taxon>Eukaryota</taxon>
        <taxon>Fungi</taxon>
        <taxon>Dikarya</taxon>
        <taxon>Ascomycota</taxon>
        <taxon>Pezizomycotina</taxon>
        <taxon>Eurotiomycetes</taxon>
        <taxon>Eurotiomycetidae</taxon>
        <taxon>Eurotiales</taxon>
        <taxon>Trichocomaceae</taxon>
        <taxon>Talaromyces</taxon>
        <taxon>Talaromyces sect. Trachyspermi</taxon>
    </lineage>
</organism>
<feature type="signal peptide" evidence="22">
    <location>
        <begin position="1"/>
        <end position="32"/>
    </location>
</feature>
<keyword evidence="22" id="KW-0732">Signal</keyword>
<dbReference type="Pfam" id="PF01764">
    <property type="entry name" value="Lipase_3"/>
    <property type="match status" value="1"/>
</dbReference>
<dbReference type="Proteomes" id="UP000214365">
    <property type="component" value="Unassembled WGS sequence"/>
</dbReference>
<dbReference type="RefSeq" id="XP_020117189.1">
    <property type="nucleotide sequence ID" value="XM_020262499.1"/>
</dbReference>
<keyword evidence="16" id="KW-0443">Lipid metabolism</keyword>
<evidence type="ECO:0000256" key="5">
    <source>
        <dbReference type="ARBA" id="ARBA00011137"/>
    </source>
</evidence>
<keyword evidence="13" id="KW-0735">Signal-anchor</keyword>
<evidence type="ECO:0000256" key="15">
    <source>
        <dbReference type="ARBA" id="ARBA00023006"/>
    </source>
</evidence>
<dbReference type="GO" id="GO:0032585">
    <property type="term" value="C:multivesicular body membrane"/>
    <property type="evidence" value="ECO:0007669"/>
    <property type="project" value="UniProtKB-SubCell"/>
</dbReference>
<keyword evidence="11" id="KW-0378">Hydrolase</keyword>
<evidence type="ECO:0000256" key="12">
    <source>
        <dbReference type="ARBA" id="ARBA00022963"/>
    </source>
</evidence>
<dbReference type="EMBL" id="LFMY01000012">
    <property type="protein sequence ID" value="OKL57068.1"/>
    <property type="molecule type" value="Genomic_DNA"/>
</dbReference>
<comment type="caution">
    <text evidence="24">The sequence shown here is derived from an EMBL/GenBank/DDBJ whole genome shotgun (WGS) entry which is preliminary data.</text>
</comment>
<comment type="subcellular location">
    <subcellularLocation>
        <location evidence="3">Endosome</location>
        <location evidence="3">Multivesicular body membrane</location>
        <topology evidence="3">Single-pass type II membrane protein</topology>
    </subcellularLocation>
    <subcellularLocation>
        <location evidence="2">Prevacuolar compartment membrane</location>
        <topology evidence="2">Single-pass type II membrane protein</topology>
    </subcellularLocation>
</comment>
<dbReference type="PANTHER" id="PTHR47175">
    <property type="entry name" value="LIPASE ATG15-RELATED"/>
    <property type="match status" value="1"/>
</dbReference>
<dbReference type="OrthoDB" id="58570at2759"/>
<dbReference type="GO" id="GO:0004620">
    <property type="term" value="F:phospholipase activity"/>
    <property type="evidence" value="ECO:0007669"/>
    <property type="project" value="TreeGrafter"/>
</dbReference>
<evidence type="ECO:0000256" key="3">
    <source>
        <dbReference type="ARBA" id="ARBA00004343"/>
    </source>
</evidence>
<dbReference type="GO" id="GO:0004806">
    <property type="term" value="F:triacylglycerol lipase activity"/>
    <property type="evidence" value="ECO:0007669"/>
    <property type="project" value="UniProtKB-EC"/>
</dbReference>
<keyword evidence="12" id="KW-0442">Lipid degradation</keyword>
<keyword evidence="17" id="KW-0472">Membrane</keyword>
<dbReference type="PANTHER" id="PTHR47175:SF2">
    <property type="entry name" value="LIPASE ATG15-RELATED"/>
    <property type="match status" value="1"/>
</dbReference>
<dbReference type="GO" id="GO:0034496">
    <property type="term" value="P:multivesicular body membrane disassembly"/>
    <property type="evidence" value="ECO:0007669"/>
    <property type="project" value="TreeGrafter"/>
</dbReference>
<name>A0A225AIT9_TALAT</name>
<evidence type="ECO:0000256" key="18">
    <source>
        <dbReference type="ARBA" id="ARBA00023180"/>
    </source>
</evidence>
<dbReference type="InterPro" id="IPR002921">
    <property type="entry name" value="Fungal_lipase-type"/>
</dbReference>
<evidence type="ECO:0000259" key="23">
    <source>
        <dbReference type="Pfam" id="PF01764"/>
    </source>
</evidence>
<keyword evidence="9" id="KW-0812">Transmembrane</keyword>
<protein>
    <recommendedName>
        <fullName evidence="7">Putative lipase ATG15</fullName>
        <ecNumber evidence="6">3.1.1.3</ecNumber>
    </recommendedName>
    <alternativeName>
        <fullName evidence="20">Autophagy-related protein 15</fullName>
    </alternativeName>
    <alternativeName>
        <fullName evidence="8">Putative lipase atg15</fullName>
    </alternativeName>
</protein>
<evidence type="ECO:0000256" key="6">
    <source>
        <dbReference type="ARBA" id="ARBA00013279"/>
    </source>
</evidence>
<dbReference type="EC" id="3.1.1.3" evidence="6"/>
<keyword evidence="14" id="KW-1133">Transmembrane helix</keyword>
<evidence type="ECO:0000256" key="1">
    <source>
        <dbReference type="ARBA" id="ARBA00001024"/>
    </source>
</evidence>
<evidence type="ECO:0000256" key="10">
    <source>
        <dbReference type="ARBA" id="ARBA00022753"/>
    </source>
</evidence>
<evidence type="ECO:0000256" key="14">
    <source>
        <dbReference type="ARBA" id="ARBA00022989"/>
    </source>
</evidence>
<evidence type="ECO:0000256" key="17">
    <source>
        <dbReference type="ARBA" id="ARBA00023136"/>
    </source>
</evidence>
<evidence type="ECO:0000256" key="16">
    <source>
        <dbReference type="ARBA" id="ARBA00023098"/>
    </source>
</evidence>
<feature type="chain" id="PRO_5012646400" description="Putative lipase ATG15" evidence="22">
    <location>
        <begin position="33"/>
        <end position="606"/>
    </location>
</feature>
<accession>A0A225AIT9</accession>
<keyword evidence="25" id="KW-1185">Reference proteome</keyword>
<comment type="similarity">
    <text evidence="4">Belongs to the AB hydrolase superfamily. Lipase family.</text>
</comment>
<evidence type="ECO:0000256" key="7">
    <source>
        <dbReference type="ARBA" id="ARBA00018542"/>
    </source>
</evidence>
<dbReference type="InterPro" id="IPR029058">
    <property type="entry name" value="AB_hydrolase_fold"/>
</dbReference>
<evidence type="ECO:0000256" key="13">
    <source>
        <dbReference type="ARBA" id="ARBA00022968"/>
    </source>
</evidence>
<keyword evidence="18" id="KW-0325">Glycoprotein</keyword>
<dbReference type="AlphaFoldDB" id="A0A225AIT9"/>
<comment type="subunit">
    <text evidence="5">Binds to both phosphatidylinositol (PI) and phosphatidylinositol 3,5-bisphosphate (PIP2).</text>
</comment>
<evidence type="ECO:0000256" key="19">
    <source>
        <dbReference type="ARBA" id="ARBA00024663"/>
    </source>
</evidence>
<evidence type="ECO:0000256" key="2">
    <source>
        <dbReference type="ARBA" id="ARBA00004270"/>
    </source>
</evidence>
<evidence type="ECO:0000313" key="25">
    <source>
        <dbReference type="Proteomes" id="UP000214365"/>
    </source>
</evidence>
<dbReference type="Gene3D" id="3.40.50.1820">
    <property type="entry name" value="alpha/beta hydrolase"/>
    <property type="match status" value="1"/>
</dbReference>
<dbReference type="GO" id="GO:0046461">
    <property type="term" value="P:neutral lipid catabolic process"/>
    <property type="evidence" value="ECO:0007669"/>
    <property type="project" value="TreeGrafter"/>
</dbReference>
<reference evidence="24 25" key="1">
    <citation type="submission" date="2015-06" db="EMBL/GenBank/DDBJ databases">
        <title>Talaromyces atroroseus IBT 11181 draft genome.</title>
        <authorList>
            <person name="Rasmussen K.B."/>
            <person name="Rasmussen S."/>
            <person name="Petersen B."/>
            <person name="Sicheritz-Ponten T."/>
            <person name="Mortensen U.H."/>
            <person name="Thrane U."/>
        </authorList>
    </citation>
    <scope>NUCLEOTIDE SEQUENCE [LARGE SCALE GENOMIC DNA]</scope>
    <source>
        <strain evidence="24 25">IBT 11181</strain>
    </source>
</reference>
<dbReference type="STRING" id="1441469.A0A225AIT9"/>
<evidence type="ECO:0000256" key="4">
    <source>
        <dbReference type="ARBA" id="ARBA00010701"/>
    </source>
</evidence>
<evidence type="ECO:0000313" key="24">
    <source>
        <dbReference type="EMBL" id="OKL57068.1"/>
    </source>
</evidence>
<dbReference type="GO" id="GO:0034727">
    <property type="term" value="P:piecemeal microautophagy of the nucleus"/>
    <property type="evidence" value="ECO:0007669"/>
    <property type="project" value="TreeGrafter"/>
</dbReference>
<feature type="region of interest" description="Disordered" evidence="21">
    <location>
        <begin position="505"/>
        <end position="524"/>
    </location>
</feature>
<evidence type="ECO:0000256" key="9">
    <source>
        <dbReference type="ARBA" id="ARBA00022692"/>
    </source>
</evidence>
<comment type="function">
    <text evidence="19">Lipase which is essential for lysis of subvacuolar cytoplasm to vacuole targeted bodies and intravacuolar autophagic bodies. Involved in the lysis of intravacuolar multivesicular body (MVB) vesicles. The intravacuolar membrane disintegration by ATG15 is critical to life span extension.</text>
</comment>
<evidence type="ECO:0000256" key="11">
    <source>
        <dbReference type="ARBA" id="ARBA00022801"/>
    </source>
</evidence>
<dbReference type="GO" id="GO:0005775">
    <property type="term" value="C:vacuolar lumen"/>
    <property type="evidence" value="ECO:0007669"/>
    <property type="project" value="TreeGrafter"/>
</dbReference>
<keyword evidence="10" id="KW-0967">Endosome</keyword>
<comment type="catalytic activity">
    <reaction evidence="1">
        <text>a triacylglycerol + H2O = a diacylglycerol + a fatty acid + H(+)</text>
        <dbReference type="Rhea" id="RHEA:12044"/>
        <dbReference type="ChEBI" id="CHEBI:15377"/>
        <dbReference type="ChEBI" id="CHEBI:15378"/>
        <dbReference type="ChEBI" id="CHEBI:17855"/>
        <dbReference type="ChEBI" id="CHEBI:18035"/>
        <dbReference type="ChEBI" id="CHEBI:28868"/>
        <dbReference type="EC" id="3.1.1.3"/>
    </reaction>
</comment>
<gene>
    <name evidence="24" type="ORF">UA08_07589</name>
</gene>
<dbReference type="GeneID" id="31007345"/>
<dbReference type="FunFam" id="3.40.50.1820:FF:000129">
    <property type="entry name" value="Autophagy related lipase Atg15, putative"/>
    <property type="match status" value="1"/>
</dbReference>
<feature type="domain" description="Fungal lipase-type" evidence="23">
    <location>
        <begin position="306"/>
        <end position="332"/>
    </location>
</feature>
<evidence type="ECO:0000256" key="22">
    <source>
        <dbReference type="SAM" id="SignalP"/>
    </source>
</evidence>
<keyword evidence="15" id="KW-0072">Autophagy</keyword>